<evidence type="ECO:0000256" key="1">
    <source>
        <dbReference type="ARBA" id="ARBA00004613"/>
    </source>
</evidence>
<dbReference type="Pfam" id="PF05860">
    <property type="entry name" value="TPS"/>
    <property type="match status" value="1"/>
</dbReference>
<comment type="subcellular location">
    <subcellularLocation>
        <location evidence="1">Secreted</location>
    </subcellularLocation>
</comment>
<dbReference type="InterPro" id="IPR050909">
    <property type="entry name" value="Bact_Autotransporter_VF"/>
</dbReference>
<evidence type="ECO:0000313" key="7">
    <source>
        <dbReference type="Proteomes" id="UP000502549"/>
    </source>
</evidence>
<dbReference type="Proteomes" id="UP000502549">
    <property type="component" value="Chromosome"/>
</dbReference>
<proteinExistence type="predicted"/>
<feature type="domain" description="Filamentous haemagglutinin FhaB/tRNA nuclease CdiA-like TPS" evidence="5">
    <location>
        <begin position="38"/>
        <end position="150"/>
    </location>
</feature>
<dbReference type="InterPro" id="IPR011050">
    <property type="entry name" value="Pectin_lyase_fold/virulence"/>
</dbReference>
<dbReference type="InterPro" id="IPR041286">
    <property type="entry name" value="MBG_2"/>
</dbReference>
<gene>
    <name evidence="6" type="ORF">G4G71_12825</name>
</gene>
<keyword evidence="7" id="KW-1185">Reference proteome</keyword>
<dbReference type="GO" id="GO:0005576">
    <property type="term" value="C:extracellular region"/>
    <property type="evidence" value="ECO:0007669"/>
    <property type="project" value="UniProtKB-SubCell"/>
</dbReference>
<dbReference type="InterPro" id="IPR008638">
    <property type="entry name" value="FhaB/CdiA-like_TPS"/>
</dbReference>
<evidence type="ECO:0000256" key="3">
    <source>
        <dbReference type="ARBA" id="ARBA00022729"/>
    </source>
</evidence>
<dbReference type="Pfam" id="PF18676">
    <property type="entry name" value="MBG_2"/>
    <property type="match status" value="4"/>
</dbReference>
<name>A0A7Z3GQJ1_9PSED</name>
<dbReference type="EMBL" id="CP048833">
    <property type="protein sequence ID" value="QJP08719.1"/>
    <property type="molecule type" value="Genomic_DNA"/>
</dbReference>
<evidence type="ECO:0000256" key="2">
    <source>
        <dbReference type="ARBA" id="ARBA00022525"/>
    </source>
</evidence>
<evidence type="ECO:0000313" key="6">
    <source>
        <dbReference type="EMBL" id="QJP08719.1"/>
    </source>
</evidence>
<reference evidence="6 7" key="1">
    <citation type="submission" date="2020-02" db="EMBL/GenBank/DDBJ databases">
        <title>Complete genome sequence of Pseudomonas multiresinivorans ORNL1.</title>
        <authorList>
            <person name="Podar M."/>
        </authorList>
    </citation>
    <scope>NUCLEOTIDE SEQUENCE [LARGE SCALE GENOMIC DNA]</scope>
    <source>
        <strain evidence="7">populi</strain>
    </source>
</reference>
<dbReference type="Gene3D" id="2.160.20.10">
    <property type="entry name" value="Single-stranded right-handed beta-helix, Pectin lyase-like"/>
    <property type="match status" value="1"/>
</dbReference>
<dbReference type="KEGG" id="pmui:G4G71_12825"/>
<dbReference type="SUPFAM" id="SSF51126">
    <property type="entry name" value="Pectin lyase-like"/>
    <property type="match status" value="1"/>
</dbReference>
<keyword evidence="2" id="KW-0964">Secreted</keyword>
<feature type="region of interest" description="Disordered" evidence="4">
    <location>
        <begin position="1163"/>
        <end position="1184"/>
    </location>
</feature>
<protein>
    <submittedName>
        <fullName evidence="6">Filamentous hemagglutinin N-terminal domain-containing protein</fullName>
    </submittedName>
</protein>
<evidence type="ECO:0000259" key="5">
    <source>
        <dbReference type="SMART" id="SM00912"/>
    </source>
</evidence>
<dbReference type="RefSeq" id="WP_169938087.1">
    <property type="nucleotide sequence ID" value="NZ_CP048833.1"/>
</dbReference>
<sequence length="1347" mass="138581">MKSRAVHASAHPSLRLKRLVVAVALATLGSSLSLSGMADNLPQGGKVIGGQATISSQGNGVDVTTSGPRTAIDWRSFNVGPDHRITFNQPDGKSVTLNRVIGTDPSKIYGAVTSNGQLILVNPNGLMIGPNAHISASALVASAGFLTDEQARLFAQTGKLDVQLTGNVTNQGRITVHDNGMVALLGAQVNNAGIIQAKKGLVQLATGPRATLDFHGDGLLSIGINGEPGDATSVNGDVSGGVTHSGEIDVGNGVVAMSAARAAKHLDSVINVSGSVAANSVSNDGGTIVLGSAARTQVSGSLSAKGVNGGTVKVLGDEVSVAGTAKIDASAAGGVGGKVLVGGSYQGKGSEQRARNTSISKGAELRADGQTKGGQVVVWSDGNTHFAGNASARGQQQGGMVETSGQQLRVTSDARVDTSGAVKGTWLLDPATVNIVGDAQADAGTGVSNGSATGPSTADLWNVAASAIVNGLASGNVEVSASQRININTAIVATNIGQDGNGQPSTLALIATGNPVQGKSYEGTDLSSDSGSVHINAPILLKDGNLFIAATGDIRLNNIGPDYGQRAIIDVGNGIAWLRTSNVASIIQQEGTALMGKQVALEGASVRMESNLNYAGTLAGKASNGVFRFNQTNASGTTTTGTVTAPYSGESLTGVTAQQLVYRGHQDVVADPSQTWGANTRSVTLKTQDGSSFDYLVFEATGYVTPDGKGGYKEIDPAVLLNYLDSSDYLVSGLTFKDSAGITWKITPDAAAPSLSRVIRIDTDGTQSSTSLPVGFTFGANGGLQVVSTLHEHGWGVDSYSAIQGASDQKEIQHNAQDGRSQQLIVDLGSKVASLDALISNLINDTPWLQKADTNGPSLASGEQALERSRVHFYETVDKTGEPGVILNHAAQATLSVSAEDKSREYGDANPALTQTTRHDSNAQAVKGIDDYVNQQLGRGGIQVGTPGTTATATSDVKPGGYDITNQITADERSQGRYRIEDNKGTLTVEQAELKVKADEKSKVYGDQDPTLTYQVSGQKLGEHASDLVSGNLARSAGENVGDYGIHQGGVAGLSGNYRITYEGNLLHITPASLEVAAQDKSKVYGDADPTPSYSVSGLKNGDQASAVLNGGDLQRAAGENVRPQGYAIGQGNLALSSGNYTLVFKDGTLQITPAQLVVSADDKSKTRGQADPQLTHRVSGLKNGDSADIATGSLSRAPGEEIGSYAIGQDTSFSAGSNYRVVFREGTLTISGPVAPVEPVDPAVPGTPPMALPITAQSPGNTRCDALESPSAVSANYTVSPAVARTYSVQLICKPRSYGNQQSTTPDLRDVLTYANSLFKDGKLIVPDWNRSVIPHDLQAPGKGGK</sequence>
<dbReference type="Gene3D" id="3.30.160.710">
    <property type="match status" value="2"/>
</dbReference>
<dbReference type="NCBIfam" id="TIGR01901">
    <property type="entry name" value="adhes_NPXG"/>
    <property type="match status" value="1"/>
</dbReference>
<organism evidence="6 7">
    <name type="scientific">Pseudomonas multiresinivorans</name>
    <dbReference type="NCBI Taxonomy" id="95301"/>
    <lineage>
        <taxon>Bacteria</taxon>
        <taxon>Pseudomonadati</taxon>
        <taxon>Pseudomonadota</taxon>
        <taxon>Gammaproteobacteria</taxon>
        <taxon>Pseudomonadales</taxon>
        <taxon>Pseudomonadaceae</taxon>
        <taxon>Pseudomonas</taxon>
    </lineage>
</organism>
<dbReference type="InterPro" id="IPR012334">
    <property type="entry name" value="Pectin_lyas_fold"/>
</dbReference>
<dbReference type="PANTHER" id="PTHR12338">
    <property type="entry name" value="AUTOTRANSPORTER"/>
    <property type="match status" value="1"/>
</dbReference>
<keyword evidence="3" id="KW-0732">Signal</keyword>
<dbReference type="PANTHER" id="PTHR12338:SF8">
    <property type="entry name" value="HEME_HEMOPEXIN-BINDING PROTEIN"/>
    <property type="match status" value="1"/>
</dbReference>
<evidence type="ECO:0000256" key="4">
    <source>
        <dbReference type="SAM" id="MobiDB-lite"/>
    </source>
</evidence>
<accession>A0A7Z3GQJ1</accession>
<dbReference type="SMART" id="SM00912">
    <property type="entry name" value="Haemagg_act"/>
    <property type="match status" value="1"/>
</dbReference>